<keyword evidence="1" id="KW-0472">Membrane</keyword>
<keyword evidence="1" id="KW-1133">Transmembrane helix</keyword>
<proteinExistence type="predicted"/>
<dbReference type="AlphaFoldDB" id="A0A164MK96"/>
<dbReference type="Proteomes" id="UP000076858">
    <property type="component" value="Unassembled WGS sequence"/>
</dbReference>
<reference evidence="2 3" key="1">
    <citation type="submission" date="2016-03" db="EMBL/GenBank/DDBJ databases">
        <title>EvidentialGene: Evidence-directed Construction of Genes on Genomes.</title>
        <authorList>
            <person name="Gilbert D.G."/>
            <person name="Choi J.-H."/>
            <person name="Mockaitis K."/>
            <person name="Colbourne J."/>
            <person name="Pfrender M."/>
        </authorList>
    </citation>
    <scope>NUCLEOTIDE SEQUENCE [LARGE SCALE GENOMIC DNA]</scope>
    <source>
        <strain evidence="2 3">Xinb3</strain>
        <tissue evidence="2">Complete organism</tissue>
    </source>
</reference>
<protein>
    <submittedName>
        <fullName evidence="2">Uncharacterized protein</fullName>
    </submittedName>
</protein>
<feature type="transmembrane region" description="Helical" evidence="1">
    <location>
        <begin position="24"/>
        <end position="48"/>
    </location>
</feature>
<keyword evidence="1" id="KW-0812">Transmembrane</keyword>
<sequence>MTIKTVIDYVMTFTYREAFRERQFCFFFCLFFFFLKCQVSVYFLFLIVCGRKETFQRVDDAVRQSDAENERKMRPSC</sequence>
<gene>
    <name evidence="2" type="ORF">APZ42_031719</name>
</gene>
<evidence type="ECO:0000313" key="3">
    <source>
        <dbReference type="Proteomes" id="UP000076858"/>
    </source>
</evidence>
<evidence type="ECO:0000256" key="1">
    <source>
        <dbReference type="SAM" id="Phobius"/>
    </source>
</evidence>
<comment type="caution">
    <text evidence="2">The sequence shown here is derived from an EMBL/GenBank/DDBJ whole genome shotgun (WGS) entry which is preliminary data.</text>
</comment>
<accession>A0A164MK96</accession>
<evidence type="ECO:0000313" key="2">
    <source>
        <dbReference type="EMBL" id="KZS05131.1"/>
    </source>
</evidence>
<organism evidence="2 3">
    <name type="scientific">Daphnia magna</name>
    <dbReference type="NCBI Taxonomy" id="35525"/>
    <lineage>
        <taxon>Eukaryota</taxon>
        <taxon>Metazoa</taxon>
        <taxon>Ecdysozoa</taxon>
        <taxon>Arthropoda</taxon>
        <taxon>Crustacea</taxon>
        <taxon>Branchiopoda</taxon>
        <taxon>Diplostraca</taxon>
        <taxon>Cladocera</taxon>
        <taxon>Anomopoda</taxon>
        <taxon>Daphniidae</taxon>
        <taxon>Daphnia</taxon>
    </lineage>
</organism>
<dbReference type="EMBL" id="LRGB01002993">
    <property type="protein sequence ID" value="KZS05131.1"/>
    <property type="molecule type" value="Genomic_DNA"/>
</dbReference>
<name>A0A164MK96_9CRUS</name>
<keyword evidence="3" id="KW-1185">Reference proteome</keyword>